<proteinExistence type="predicted"/>
<accession>A0A0B7JKP1</accession>
<feature type="signal peptide" evidence="1">
    <location>
        <begin position="1"/>
        <end position="20"/>
    </location>
</feature>
<organism evidence="2">
    <name type="scientific">Bionectria ochroleuca</name>
    <name type="common">Gliocladium roseum</name>
    <dbReference type="NCBI Taxonomy" id="29856"/>
    <lineage>
        <taxon>Eukaryota</taxon>
        <taxon>Fungi</taxon>
        <taxon>Dikarya</taxon>
        <taxon>Ascomycota</taxon>
        <taxon>Pezizomycotina</taxon>
        <taxon>Sordariomycetes</taxon>
        <taxon>Hypocreomycetidae</taxon>
        <taxon>Hypocreales</taxon>
        <taxon>Bionectriaceae</taxon>
        <taxon>Clonostachys</taxon>
    </lineage>
</organism>
<sequence length="251" mass="27715">MTLLNKIPFVLVAFSSLATAGTLFSADFSSGLGPFKACNVKAPSAAKDADGTLEFFFDETGFDGTRNDKGVEICVFQEGTTTNVQQMKKEGWQGFRIFVPSNKFPTDKQTIFSQQFCPGGCSSWCGTLEISGNSVIAAHRTGCVDPTTATIVKDLKRDTWHDVVVRMKVSREGRGAYEVWWDGANVYSKKNINVGFGTWDGDTLGGWYFKNGQYAYDSENYSDAQRTLYLDDVKWYETDSGETDGYAKVAP</sequence>
<evidence type="ECO:0008006" key="3">
    <source>
        <dbReference type="Google" id="ProtNLM"/>
    </source>
</evidence>
<evidence type="ECO:0000313" key="2">
    <source>
        <dbReference type="EMBL" id="CEO45488.1"/>
    </source>
</evidence>
<name>A0A0B7JKP1_BIOOC</name>
<evidence type="ECO:0000256" key="1">
    <source>
        <dbReference type="SAM" id="SignalP"/>
    </source>
</evidence>
<feature type="chain" id="PRO_5002133978" description="Polysaccharide lyase" evidence="1">
    <location>
        <begin position="21"/>
        <end position="251"/>
    </location>
</feature>
<protein>
    <recommendedName>
        <fullName evidence="3">Polysaccharide lyase</fullName>
    </recommendedName>
</protein>
<dbReference type="InterPro" id="IPR025975">
    <property type="entry name" value="Polysacc_lyase"/>
</dbReference>
<dbReference type="Pfam" id="PF14099">
    <property type="entry name" value="Polysacc_lyase"/>
    <property type="match status" value="1"/>
</dbReference>
<dbReference type="AlphaFoldDB" id="A0A0B7JKP1"/>
<dbReference type="EMBL" id="CDPU01000002">
    <property type="protein sequence ID" value="CEO45488.1"/>
    <property type="molecule type" value="Genomic_DNA"/>
</dbReference>
<keyword evidence="1" id="KW-0732">Signal</keyword>
<gene>
    <name evidence="2" type="ORF">BN869_000001543_1</name>
</gene>
<reference evidence="2" key="1">
    <citation type="submission" date="2015-01" db="EMBL/GenBank/DDBJ databases">
        <authorList>
            <person name="Durling Mikael"/>
        </authorList>
    </citation>
    <scope>NUCLEOTIDE SEQUENCE</scope>
</reference>
<dbReference type="Gene3D" id="2.60.120.200">
    <property type="match status" value="1"/>
</dbReference>